<dbReference type="InterPro" id="IPR000792">
    <property type="entry name" value="Tscrpt_reg_LuxR_C"/>
</dbReference>
<accession>A0A975ENM2</accession>
<dbReference type="GO" id="GO:0006355">
    <property type="term" value="P:regulation of DNA-templated transcription"/>
    <property type="evidence" value="ECO:0007669"/>
    <property type="project" value="InterPro"/>
</dbReference>
<evidence type="ECO:0000259" key="2">
    <source>
        <dbReference type="SMART" id="SM00421"/>
    </source>
</evidence>
<dbReference type="EMBL" id="CP060010">
    <property type="protein sequence ID" value="QTN35385.1"/>
    <property type="molecule type" value="Genomic_DNA"/>
</dbReference>
<dbReference type="Pfam" id="PF00196">
    <property type="entry name" value="GerE"/>
    <property type="match status" value="1"/>
</dbReference>
<feature type="transmembrane region" description="Helical" evidence="1">
    <location>
        <begin position="7"/>
        <end position="34"/>
    </location>
</feature>
<dbReference type="Proteomes" id="UP000665026">
    <property type="component" value="Chromosome"/>
</dbReference>
<evidence type="ECO:0000313" key="3">
    <source>
        <dbReference type="EMBL" id="QTN35385.1"/>
    </source>
</evidence>
<dbReference type="GO" id="GO:0003677">
    <property type="term" value="F:DNA binding"/>
    <property type="evidence" value="ECO:0007669"/>
    <property type="project" value="InterPro"/>
</dbReference>
<proteinExistence type="predicted"/>
<dbReference type="Gene3D" id="1.10.10.10">
    <property type="entry name" value="Winged helix-like DNA-binding domain superfamily/Winged helix DNA-binding domain"/>
    <property type="match status" value="1"/>
</dbReference>
<dbReference type="SUPFAM" id="SSF46894">
    <property type="entry name" value="C-terminal effector domain of the bipartite response regulators"/>
    <property type="match status" value="1"/>
</dbReference>
<dbReference type="AlphaFoldDB" id="A0A975ENM2"/>
<keyword evidence="1" id="KW-1133">Transmembrane helix</keyword>
<reference evidence="3" key="1">
    <citation type="submission" date="2020-07" db="EMBL/GenBank/DDBJ databases">
        <title>Genome sequences of bacteria associated with the marine, planktonic diatom Thalassiosira profunda strain ECT2AJA-044.</title>
        <authorList>
            <person name="Gargas C.B."/>
            <person name="Roberts W.R."/>
            <person name="Alverson A.J."/>
        </authorList>
    </citation>
    <scope>NUCLEOTIDE SEQUENCE</scope>
    <source>
        <strain evidence="3">ECT2AJA-044</strain>
    </source>
</reference>
<dbReference type="RefSeq" id="WP_209356083.1">
    <property type="nucleotide sequence ID" value="NZ_CP060010.1"/>
</dbReference>
<dbReference type="KEGG" id="cact:HZ995_12980"/>
<organism evidence="3 4">
    <name type="scientific">Cognatishimia activa</name>
    <dbReference type="NCBI Taxonomy" id="1715691"/>
    <lineage>
        <taxon>Bacteria</taxon>
        <taxon>Pseudomonadati</taxon>
        <taxon>Pseudomonadota</taxon>
        <taxon>Alphaproteobacteria</taxon>
        <taxon>Rhodobacterales</taxon>
        <taxon>Paracoccaceae</taxon>
        <taxon>Cognatishimia</taxon>
    </lineage>
</organism>
<gene>
    <name evidence="3" type="ORF">HZ995_12980</name>
</gene>
<feature type="domain" description="HTH luxR-type" evidence="2">
    <location>
        <begin position="97"/>
        <end position="154"/>
    </location>
</feature>
<dbReference type="SMART" id="SM00421">
    <property type="entry name" value="HTH_LUXR"/>
    <property type="match status" value="1"/>
</dbReference>
<feature type="transmembrane region" description="Helical" evidence="1">
    <location>
        <begin position="46"/>
        <end position="67"/>
    </location>
</feature>
<sequence>MRGNTGIFTWALVAVQCLCGAYFLWEIVASIAGLPSLPLRWQTRELVELGASLGLILGALLTVRLLFVAQRARQRADQARRMTSGQFTEIVDGYFQRLAFTEAETDVAWMLLKGLSTAEIAELRDTKLGTVKAQCTALYRKAGVKSKGQLFSLIVEDLLL</sequence>
<evidence type="ECO:0000256" key="1">
    <source>
        <dbReference type="SAM" id="Phobius"/>
    </source>
</evidence>
<protein>
    <submittedName>
        <fullName evidence="3">Helix-turn-helix transcriptional regulator</fullName>
    </submittedName>
</protein>
<dbReference type="InterPro" id="IPR016032">
    <property type="entry name" value="Sig_transdc_resp-reg_C-effctor"/>
</dbReference>
<keyword evidence="1" id="KW-0812">Transmembrane</keyword>
<evidence type="ECO:0000313" key="4">
    <source>
        <dbReference type="Proteomes" id="UP000665026"/>
    </source>
</evidence>
<keyword evidence="1" id="KW-0472">Membrane</keyword>
<name>A0A975ENM2_9RHOB</name>
<dbReference type="InterPro" id="IPR036388">
    <property type="entry name" value="WH-like_DNA-bd_sf"/>
</dbReference>